<reference evidence="2" key="1">
    <citation type="submission" date="2023-08" db="EMBL/GenBank/DDBJ databases">
        <title>A de novo genome assembly of Solanum verrucosum Schlechtendal, a Mexican diploid species geographically isolated from the other diploid A-genome species in potato relatives.</title>
        <authorList>
            <person name="Hosaka K."/>
        </authorList>
    </citation>
    <scope>NUCLEOTIDE SEQUENCE</scope>
    <source>
        <tissue evidence="2">Young leaves</tissue>
    </source>
</reference>
<name>A0AAF0ZZY9_SOLVR</name>
<dbReference type="CDD" id="cd01650">
    <property type="entry name" value="RT_nLTR_like"/>
    <property type="match status" value="1"/>
</dbReference>
<dbReference type="InterPro" id="IPR043502">
    <property type="entry name" value="DNA/RNA_pol_sf"/>
</dbReference>
<dbReference type="PANTHER" id="PTHR33116">
    <property type="entry name" value="REVERSE TRANSCRIPTASE ZINC-BINDING DOMAIN-CONTAINING PROTEIN-RELATED-RELATED"/>
    <property type="match status" value="1"/>
</dbReference>
<organism evidence="2 3">
    <name type="scientific">Solanum verrucosum</name>
    <dbReference type="NCBI Taxonomy" id="315347"/>
    <lineage>
        <taxon>Eukaryota</taxon>
        <taxon>Viridiplantae</taxon>
        <taxon>Streptophyta</taxon>
        <taxon>Embryophyta</taxon>
        <taxon>Tracheophyta</taxon>
        <taxon>Spermatophyta</taxon>
        <taxon>Magnoliopsida</taxon>
        <taxon>eudicotyledons</taxon>
        <taxon>Gunneridae</taxon>
        <taxon>Pentapetalae</taxon>
        <taxon>asterids</taxon>
        <taxon>lamiids</taxon>
        <taxon>Solanales</taxon>
        <taxon>Solanaceae</taxon>
        <taxon>Solanoideae</taxon>
        <taxon>Solaneae</taxon>
        <taxon>Solanum</taxon>
    </lineage>
</organism>
<dbReference type="SUPFAM" id="SSF56219">
    <property type="entry name" value="DNase I-like"/>
    <property type="match status" value="1"/>
</dbReference>
<evidence type="ECO:0000313" key="2">
    <source>
        <dbReference type="EMBL" id="WMV55385.1"/>
    </source>
</evidence>
<gene>
    <name evidence="2" type="ORF">MTR67_048770</name>
</gene>
<keyword evidence="3" id="KW-1185">Reference proteome</keyword>
<feature type="domain" description="Reverse transcriptase" evidence="1">
    <location>
        <begin position="539"/>
        <end position="682"/>
    </location>
</feature>
<dbReference type="InterPro" id="IPR000477">
    <property type="entry name" value="RT_dom"/>
</dbReference>
<dbReference type="InterPro" id="IPR036691">
    <property type="entry name" value="Endo/exonu/phosph_ase_sf"/>
</dbReference>
<dbReference type="Pfam" id="PF00078">
    <property type="entry name" value="RVT_1"/>
    <property type="match status" value="1"/>
</dbReference>
<accession>A0AAF0ZZY9</accession>
<dbReference type="SUPFAM" id="SSF56672">
    <property type="entry name" value="DNA/RNA polymerases"/>
    <property type="match status" value="1"/>
</dbReference>
<evidence type="ECO:0000259" key="1">
    <source>
        <dbReference type="Pfam" id="PF00078"/>
    </source>
</evidence>
<evidence type="ECO:0000313" key="3">
    <source>
        <dbReference type="Proteomes" id="UP001234989"/>
    </source>
</evidence>
<proteinExistence type="predicted"/>
<dbReference type="PANTHER" id="PTHR33116:SF85">
    <property type="entry name" value="REVERSE TRANSCRIPTASE ZINC-BINDING DOMAIN-CONTAINING PROTEIN"/>
    <property type="match status" value="1"/>
</dbReference>
<sequence length="1321" mass="152406">MSVVDLNKYQKVNSDLCNAEEVLLEDVELILEAFDYLQLPFALKQGRVGKLSIKIPWKKLGWDPVIISLEDVLICASQRDDKEQDAIKLNLLHTVLYALKTPRIPLLPYCPPPNACWDYPPPASILGQQPSLFYVYILLETKLKDSISSLIHSIWNNRWLSELHVEAQGSSGVYAKCKKIERRELWGELGAMRSLCEGPWVVGGGGFNVSRNPAERSNCSRINGAMTEFSECIEELELVDPPLFGGSYTWRRGEGHQTTSRIDRFLYSSQWEEQFTFIKQSTMPKLGSDHNPILLTCGNLNFKKSYFKFENWWMRVEGFKEEVKLWWQSFVITGTPGFVLAEKLKLLKGKMKEWSKNNRKNCKAQKEEIMEELAKWEAVQEQRVLIEEEIQQKTNLAITYEQVAKNEEITWRQRSRIQWLKQGDKNTMFFHRVATSHKSFYQNLYTEPEEWRPELQLQGITTISVEEQIELEGPFEEEEILGCLKLCAMEKAPGPDGFPMSFYLSFWEILKENIIKAIQEFHARQITEKSFNATFVALIPKKASAVELKDFRPISLITGVYKVIAKLLAERLKRVIDKLVNKNQMAFIKGRQIMDATLIASECVDSRLKGNIPRVMCKLDIEKAYDHVNWGFLLNTLRQMGFGERWVAWIKFCISTVRFSILVNGEPVGFFSSGRGIRQGLKVNWGKSSLYPIKDVTNIQSLADILGCGVGKWPTTYLGMPLGNTHKDLKIWDNIVEKTEKRLARWKDQYISFVGRHILINSVLDSLPTYVMSLFTIPAKVVKKLDKLRRDFLWHGCKENKGYNLVKWATILHRKDKGGLGIRDLRKHNNNLLMKWLWRYTEERQALWKDLIKCKYGEDGFWCSNISTDAYGARVWRAIRNLWPKLEANLHIKVGMEGELDSGGIRLLNDWEIEIVAKLLEEVGDFAGTNTDNDVVRWSHMWKERNSRNFEDISNSIHKWRMDEVERREFSGKKAKLAAAELAKLSRRVCDSQAGNSFTSYITAKILDSIQLSIRNVHVLYRDMLTSSIETRQIPSVYILGGIDTQCDPVFSPAIAILPFTIMLDGSRGRQMRSPFRSENMWLSVSDFGDRVPEREKEEKTQGMKHGFTRVDVGVTYVDEFAMLKKCTVLSCLQQCHLSESFDILDALTLVLCPSSSGKVRDGSVNKLGEVKGLELYCNTLQSSHEVMRHNAVDSNSQARESEAKNDRCMLVPLDVTLSLSVNRLGRLEKDVPQYFISVELNNVVVSLDEIQIQQILSICDYLLTCQLREKYGRFRPWWSPLGKKIKGWQTAWWQYAQKSVLLDVQQRLRRTSWKYLGERL</sequence>
<dbReference type="EMBL" id="CP133622">
    <property type="protein sequence ID" value="WMV55385.1"/>
    <property type="molecule type" value="Genomic_DNA"/>
</dbReference>
<dbReference type="Gene3D" id="3.60.10.10">
    <property type="entry name" value="Endonuclease/exonuclease/phosphatase"/>
    <property type="match status" value="1"/>
</dbReference>
<protein>
    <recommendedName>
        <fullName evidence="1">Reverse transcriptase domain-containing protein</fullName>
    </recommendedName>
</protein>
<dbReference type="Proteomes" id="UP001234989">
    <property type="component" value="Chromosome 11"/>
</dbReference>